<sequence length="576" mass="63906">MKLPIISVIKNNTKKPSLLLTLLAAGLLIGVGGATFWFLSQKQTSSRGLPVGVNIIPQDALLTVSLTTDPKQWQKLQELGTKEMQAEITKNLVQLRDRFLTENGYDFQTDITPWVGDQVTLGIFSAPTIEPGLKPLDKNKDSAIAQQSIIMVLPVKNLEAAQNMLAEPKTLKQGKWTEHIYQGITIRQTDNQSGQKLSAALLDQRFLVLTDDPQATERVIDTYKGKPSLATLEGFGDNLRKIANYRPFAQFYLNVPIASKLAAAATPDPPFPAQVLTQLQNNQGLAGSVTLEAEGIRLTGIWWRNSQSQRLLKVDKTDGIMQNRLPADTLMMLSHTNLQNLWEEYVLISQKNPLSPISPEKLRGNVKSLTGLDLDKDFLSWMQGEFSVSVIPNSSNNDYSQDYRAGLLLMVQARDASNGESLRKSAEASLKKLDEVMQNQYQFQIQPSTVAGKPVVNWITPFNTLTATHGWLDNDIAFLVVGAPITDKIIPKPEQTLASRESFQQTVPKQSHTTARFFLDMETSVKDFALNTVFPQQQAFLDATQSIGMTSAVSDERSMRYEIFIILKKGETKGAG</sequence>
<evidence type="ECO:0000313" key="2">
    <source>
        <dbReference type="Proteomes" id="UP000593846"/>
    </source>
</evidence>
<reference evidence="2" key="1">
    <citation type="submission" date="2020-10" db="EMBL/GenBank/DDBJ databases">
        <title>Genome-based taxonomic classification of the species Anabaenopsis elenkinii.</title>
        <authorList>
            <person name="Delbaje E."/>
            <person name="Andreote A.P.D."/>
            <person name="Pellegrinetti T.A."/>
            <person name="Cruz R.B."/>
            <person name="Branco L.H.Z."/>
            <person name="Fiore M.F."/>
        </authorList>
    </citation>
    <scope>NUCLEOTIDE SEQUENCE [LARGE SCALE GENOMIC DNA]</scope>
    <source>
        <strain evidence="2">CCIBt3563</strain>
    </source>
</reference>
<protein>
    <submittedName>
        <fullName evidence="1">DUF3352 domain-containing protein</fullName>
    </submittedName>
</protein>
<dbReference type="AlphaFoldDB" id="A0A7U3NMN2"/>
<organism evidence="1 2">
    <name type="scientific">Anabaenopsis elenkinii CCIBt3563</name>
    <dbReference type="NCBI Taxonomy" id="2779889"/>
    <lineage>
        <taxon>Bacteria</taxon>
        <taxon>Bacillati</taxon>
        <taxon>Cyanobacteriota</taxon>
        <taxon>Cyanophyceae</taxon>
        <taxon>Nostocales</taxon>
        <taxon>Nodulariaceae</taxon>
        <taxon>Anabaenopsis</taxon>
    </lineage>
</organism>
<name>A0A7U3NMN2_9CYAN</name>
<dbReference type="InterPro" id="IPR021787">
    <property type="entry name" value="DUF3352"/>
</dbReference>
<dbReference type="Proteomes" id="UP000593846">
    <property type="component" value="Chromosome"/>
</dbReference>
<dbReference type="KEGG" id="aee:IM676_13090"/>
<accession>A0A7U3NMN2</accession>
<keyword evidence="2" id="KW-1185">Reference proteome</keyword>
<proteinExistence type="predicted"/>
<dbReference type="RefSeq" id="WP_200987314.1">
    <property type="nucleotide sequence ID" value="NZ_CP063311.1"/>
</dbReference>
<gene>
    <name evidence="1" type="ORF">IM676_13090</name>
</gene>
<dbReference type="Pfam" id="PF11832">
    <property type="entry name" value="DUF3352"/>
    <property type="match status" value="1"/>
</dbReference>
<evidence type="ECO:0000313" key="1">
    <source>
        <dbReference type="EMBL" id="QOV21666.1"/>
    </source>
</evidence>
<dbReference type="EMBL" id="CP063311">
    <property type="protein sequence ID" value="QOV21666.1"/>
    <property type="molecule type" value="Genomic_DNA"/>
</dbReference>